<feature type="domain" description="HAMP" evidence="14">
    <location>
        <begin position="91"/>
        <end position="144"/>
    </location>
</feature>
<proteinExistence type="predicted"/>
<dbReference type="AlphaFoldDB" id="A0A4V6PE97"/>
<dbReference type="Proteomes" id="UP000294513">
    <property type="component" value="Unassembled WGS sequence"/>
</dbReference>
<feature type="compositionally biased region" description="Basic and acidic residues" evidence="11">
    <location>
        <begin position="379"/>
        <end position="391"/>
    </location>
</feature>
<dbReference type="GO" id="GO:0005886">
    <property type="term" value="C:plasma membrane"/>
    <property type="evidence" value="ECO:0007669"/>
    <property type="project" value="UniProtKB-SubCell"/>
</dbReference>
<dbReference type="PROSITE" id="PS50109">
    <property type="entry name" value="HIS_KIN"/>
    <property type="match status" value="1"/>
</dbReference>
<feature type="domain" description="Histidine kinase" evidence="13">
    <location>
        <begin position="152"/>
        <end position="362"/>
    </location>
</feature>
<dbReference type="InterPro" id="IPR036890">
    <property type="entry name" value="HATPase_C_sf"/>
</dbReference>
<dbReference type="Pfam" id="PF00672">
    <property type="entry name" value="HAMP"/>
    <property type="match status" value="1"/>
</dbReference>
<accession>A0A4V6PE97</accession>
<keyword evidence="16" id="KW-1185">Reference proteome</keyword>
<evidence type="ECO:0000259" key="13">
    <source>
        <dbReference type="PROSITE" id="PS50109"/>
    </source>
</evidence>
<dbReference type="SUPFAM" id="SSF158472">
    <property type="entry name" value="HAMP domain-like"/>
    <property type="match status" value="1"/>
</dbReference>
<evidence type="ECO:0000256" key="5">
    <source>
        <dbReference type="ARBA" id="ARBA00022679"/>
    </source>
</evidence>
<keyword evidence="9" id="KW-0902">Two-component regulatory system</keyword>
<dbReference type="Gene3D" id="3.30.565.10">
    <property type="entry name" value="Histidine kinase-like ATPase, C-terminal domain"/>
    <property type="match status" value="1"/>
</dbReference>
<reference evidence="15 16" key="1">
    <citation type="submission" date="2019-03" db="EMBL/GenBank/DDBJ databases">
        <title>Draft genome sequences of novel Actinobacteria.</title>
        <authorList>
            <person name="Sahin N."/>
            <person name="Ay H."/>
            <person name="Saygin H."/>
        </authorList>
    </citation>
    <scope>NUCLEOTIDE SEQUENCE [LARGE SCALE GENOMIC DNA]</scope>
    <source>
        <strain evidence="15 16">H3C3</strain>
    </source>
</reference>
<evidence type="ECO:0000313" key="16">
    <source>
        <dbReference type="Proteomes" id="UP000294513"/>
    </source>
</evidence>
<feature type="transmembrane region" description="Helical" evidence="12">
    <location>
        <begin position="61"/>
        <end position="90"/>
    </location>
</feature>
<dbReference type="CDD" id="cd00082">
    <property type="entry name" value="HisKA"/>
    <property type="match status" value="1"/>
</dbReference>
<dbReference type="PRINTS" id="PR00344">
    <property type="entry name" value="BCTRLSENSOR"/>
</dbReference>
<dbReference type="CDD" id="cd06225">
    <property type="entry name" value="HAMP"/>
    <property type="match status" value="1"/>
</dbReference>
<dbReference type="SUPFAM" id="SSF47384">
    <property type="entry name" value="Homodimeric domain of signal transducing histidine kinase"/>
    <property type="match status" value="1"/>
</dbReference>
<gene>
    <name evidence="15" type="ORF">E1298_45200</name>
</gene>
<evidence type="ECO:0000256" key="10">
    <source>
        <dbReference type="ARBA" id="ARBA00023136"/>
    </source>
</evidence>
<dbReference type="PANTHER" id="PTHR45436:SF5">
    <property type="entry name" value="SENSOR HISTIDINE KINASE TRCS"/>
    <property type="match status" value="1"/>
</dbReference>
<comment type="caution">
    <text evidence="15">The sequence shown here is derived from an EMBL/GenBank/DDBJ whole genome shotgun (WGS) entry which is preliminary data.</text>
</comment>
<dbReference type="OrthoDB" id="3224230at2"/>
<evidence type="ECO:0000256" key="4">
    <source>
        <dbReference type="ARBA" id="ARBA00022553"/>
    </source>
</evidence>
<dbReference type="CDD" id="cd00075">
    <property type="entry name" value="HATPase"/>
    <property type="match status" value="1"/>
</dbReference>
<dbReference type="SMART" id="SM00388">
    <property type="entry name" value="HisKA"/>
    <property type="match status" value="1"/>
</dbReference>
<dbReference type="PANTHER" id="PTHR45436">
    <property type="entry name" value="SENSOR HISTIDINE KINASE YKOH"/>
    <property type="match status" value="1"/>
</dbReference>
<dbReference type="EC" id="2.7.13.3" evidence="3"/>
<dbReference type="SMART" id="SM00304">
    <property type="entry name" value="HAMP"/>
    <property type="match status" value="1"/>
</dbReference>
<dbReference type="InterPro" id="IPR036097">
    <property type="entry name" value="HisK_dim/P_sf"/>
</dbReference>
<keyword evidence="4" id="KW-0597">Phosphoprotein</keyword>
<dbReference type="InterPro" id="IPR003661">
    <property type="entry name" value="HisK_dim/P_dom"/>
</dbReference>
<dbReference type="InterPro" id="IPR003594">
    <property type="entry name" value="HATPase_dom"/>
</dbReference>
<comment type="catalytic activity">
    <reaction evidence="1">
        <text>ATP + protein L-histidine = ADP + protein N-phospho-L-histidine.</text>
        <dbReference type="EC" id="2.7.13.3"/>
    </reaction>
</comment>
<evidence type="ECO:0000256" key="11">
    <source>
        <dbReference type="SAM" id="MobiDB-lite"/>
    </source>
</evidence>
<evidence type="ECO:0000256" key="1">
    <source>
        <dbReference type="ARBA" id="ARBA00000085"/>
    </source>
</evidence>
<protein>
    <recommendedName>
        <fullName evidence="3">histidine kinase</fullName>
        <ecNumber evidence="3">2.7.13.3</ecNumber>
    </recommendedName>
</protein>
<dbReference type="Gene3D" id="6.10.340.10">
    <property type="match status" value="1"/>
</dbReference>
<evidence type="ECO:0000256" key="12">
    <source>
        <dbReference type="SAM" id="Phobius"/>
    </source>
</evidence>
<dbReference type="InterPro" id="IPR050428">
    <property type="entry name" value="TCS_sensor_his_kinase"/>
</dbReference>
<dbReference type="InterPro" id="IPR003660">
    <property type="entry name" value="HAMP_dom"/>
</dbReference>
<keyword evidence="10 12" id="KW-0472">Membrane</keyword>
<dbReference type="Pfam" id="PF02518">
    <property type="entry name" value="HATPase_c"/>
    <property type="match status" value="1"/>
</dbReference>
<keyword evidence="8 12" id="KW-1133">Transmembrane helix</keyword>
<organism evidence="15 16">
    <name type="scientific">Actinomadura rubrisoli</name>
    <dbReference type="NCBI Taxonomy" id="2530368"/>
    <lineage>
        <taxon>Bacteria</taxon>
        <taxon>Bacillati</taxon>
        <taxon>Actinomycetota</taxon>
        <taxon>Actinomycetes</taxon>
        <taxon>Streptosporangiales</taxon>
        <taxon>Thermomonosporaceae</taxon>
        <taxon>Actinomadura</taxon>
    </lineage>
</organism>
<comment type="subcellular location">
    <subcellularLocation>
        <location evidence="2">Cell membrane</location>
    </subcellularLocation>
</comment>
<dbReference type="Pfam" id="PF00512">
    <property type="entry name" value="HisKA"/>
    <property type="match status" value="1"/>
</dbReference>
<dbReference type="EMBL" id="SMKU01000556">
    <property type="protein sequence ID" value="TDD61707.1"/>
    <property type="molecule type" value="Genomic_DNA"/>
</dbReference>
<evidence type="ECO:0000256" key="7">
    <source>
        <dbReference type="ARBA" id="ARBA00022777"/>
    </source>
</evidence>
<name>A0A4V6PE97_9ACTN</name>
<evidence type="ECO:0000256" key="3">
    <source>
        <dbReference type="ARBA" id="ARBA00012438"/>
    </source>
</evidence>
<dbReference type="Gene3D" id="1.10.287.130">
    <property type="match status" value="1"/>
</dbReference>
<dbReference type="PROSITE" id="PS50885">
    <property type="entry name" value="HAMP"/>
    <property type="match status" value="1"/>
</dbReference>
<dbReference type="InterPro" id="IPR004358">
    <property type="entry name" value="Sig_transdc_His_kin-like_C"/>
</dbReference>
<dbReference type="GO" id="GO:0000155">
    <property type="term" value="F:phosphorelay sensor kinase activity"/>
    <property type="evidence" value="ECO:0007669"/>
    <property type="project" value="InterPro"/>
</dbReference>
<dbReference type="SUPFAM" id="SSF55874">
    <property type="entry name" value="ATPase domain of HSP90 chaperone/DNA topoisomerase II/histidine kinase"/>
    <property type="match status" value="1"/>
</dbReference>
<dbReference type="InterPro" id="IPR005467">
    <property type="entry name" value="His_kinase_dom"/>
</dbReference>
<dbReference type="SMART" id="SM00387">
    <property type="entry name" value="HATPase_c"/>
    <property type="match status" value="1"/>
</dbReference>
<feature type="region of interest" description="Disordered" evidence="11">
    <location>
        <begin position="360"/>
        <end position="391"/>
    </location>
</feature>
<evidence type="ECO:0000313" key="15">
    <source>
        <dbReference type="EMBL" id="TDD61707.1"/>
    </source>
</evidence>
<sequence length="391" mass="41393">MTFQRLAGRSLQTRLALAYAAGVYAAGVFVLVLVLVPLASVDAAAPKGRPSSGVTTGAGRGISLAQLLTGSAVALAVLIPVALAIGWFVAGRFLHPLRAITATAKDISAGNLHRRLDLGEPTDELTELGHTLDDLFARLQASFDAQRHFVANASHELRTPLAGLRTLLEVALADPGADTGTLRSVCQEALALGEHQERLVRALLVLATSERGISRWETLDLAQVVEGVLASRRDQATERGIDLVERLNPAVTAGDPRLIESLIANLIDNAIRHNRPDGHVEITTQTAGTQVTLTVTNSGPVIPDSQIQRLFHPFQRLAPDRHGHGLGLAIVNAVTQAHHATLTTSAPPKGGLSITVQFGPSGDERAIVPPKRSPTLSADSRRVDEPGSRLT</sequence>
<keyword evidence="6 12" id="KW-0812">Transmembrane</keyword>
<evidence type="ECO:0000259" key="14">
    <source>
        <dbReference type="PROSITE" id="PS50885"/>
    </source>
</evidence>
<evidence type="ECO:0000256" key="8">
    <source>
        <dbReference type="ARBA" id="ARBA00022989"/>
    </source>
</evidence>
<keyword evidence="5" id="KW-0808">Transferase</keyword>
<keyword evidence="7 15" id="KW-0418">Kinase</keyword>
<evidence type="ECO:0000256" key="2">
    <source>
        <dbReference type="ARBA" id="ARBA00004236"/>
    </source>
</evidence>
<evidence type="ECO:0000256" key="9">
    <source>
        <dbReference type="ARBA" id="ARBA00023012"/>
    </source>
</evidence>
<feature type="transmembrane region" description="Helical" evidence="12">
    <location>
        <begin position="21"/>
        <end position="41"/>
    </location>
</feature>
<evidence type="ECO:0000256" key="6">
    <source>
        <dbReference type="ARBA" id="ARBA00022692"/>
    </source>
</evidence>
<dbReference type="RefSeq" id="WP_131903529.1">
    <property type="nucleotide sequence ID" value="NZ_SMKU01000556.1"/>
</dbReference>